<feature type="region of interest" description="Disordered" evidence="1">
    <location>
        <begin position="45"/>
        <end position="112"/>
    </location>
</feature>
<feature type="compositionally biased region" description="Polar residues" evidence="1">
    <location>
        <begin position="45"/>
        <end position="55"/>
    </location>
</feature>
<name>A0ABN9E7G4_9NEOB</name>
<sequence length="112" mass="12122">MVIGTETPLLYQSPGGSSHLQIRPHFPGPRCVRGMTCHPCHLATSPGSLNSSTSPPVIGRRNCSSGEAHRRPITSEEVELGGGAEQQCEDQRRSIEGSGRRRKTADSQVCWL</sequence>
<accession>A0ABN9E7G4</accession>
<reference evidence="2" key="1">
    <citation type="submission" date="2023-05" db="EMBL/GenBank/DDBJ databases">
        <authorList>
            <person name="Stuckert A."/>
        </authorList>
    </citation>
    <scope>NUCLEOTIDE SEQUENCE</scope>
</reference>
<organism evidence="2 3">
    <name type="scientific">Staurois parvus</name>
    <dbReference type="NCBI Taxonomy" id="386267"/>
    <lineage>
        <taxon>Eukaryota</taxon>
        <taxon>Metazoa</taxon>
        <taxon>Chordata</taxon>
        <taxon>Craniata</taxon>
        <taxon>Vertebrata</taxon>
        <taxon>Euteleostomi</taxon>
        <taxon>Amphibia</taxon>
        <taxon>Batrachia</taxon>
        <taxon>Anura</taxon>
        <taxon>Neobatrachia</taxon>
        <taxon>Ranoidea</taxon>
        <taxon>Ranidae</taxon>
        <taxon>Staurois</taxon>
    </lineage>
</organism>
<comment type="caution">
    <text evidence="2">The sequence shown here is derived from an EMBL/GenBank/DDBJ whole genome shotgun (WGS) entry which is preliminary data.</text>
</comment>
<protein>
    <submittedName>
        <fullName evidence="2">Uncharacterized protein</fullName>
    </submittedName>
</protein>
<proteinExistence type="predicted"/>
<dbReference type="EMBL" id="CATNWA010015104">
    <property type="protein sequence ID" value="CAI9579556.1"/>
    <property type="molecule type" value="Genomic_DNA"/>
</dbReference>
<evidence type="ECO:0000313" key="2">
    <source>
        <dbReference type="EMBL" id="CAI9579556.1"/>
    </source>
</evidence>
<keyword evidence="3" id="KW-1185">Reference proteome</keyword>
<dbReference type="Proteomes" id="UP001162483">
    <property type="component" value="Unassembled WGS sequence"/>
</dbReference>
<gene>
    <name evidence="2" type="ORF">SPARVUS_LOCUS9106660</name>
</gene>
<evidence type="ECO:0000313" key="3">
    <source>
        <dbReference type="Proteomes" id="UP001162483"/>
    </source>
</evidence>
<feature type="compositionally biased region" description="Basic and acidic residues" evidence="1">
    <location>
        <begin position="89"/>
        <end position="99"/>
    </location>
</feature>
<evidence type="ECO:0000256" key="1">
    <source>
        <dbReference type="SAM" id="MobiDB-lite"/>
    </source>
</evidence>